<proteinExistence type="predicted"/>
<dbReference type="Proteomes" id="UP000321261">
    <property type="component" value="Unassembled WGS sequence"/>
</dbReference>
<name>A0A561SJ89_9PSEU</name>
<dbReference type="EMBL" id="VIWU01000001">
    <property type="protein sequence ID" value="TWF74915.1"/>
    <property type="molecule type" value="Genomic_DNA"/>
</dbReference>
<protein>
    <submittedName>
        <fullName evidence="1">Uncharacterized protein</fullName>
    </submittedName>
</protein>
<comment type="caution">
    <text evidence="1">The sequence shown here is derived from an EMBL/GenBank/DDBJ whole genome shotgun (WGS) entry which is preliminary data.</text>
</comment>
<sequence length="30" mass="3489">MNQDLAICWLSRPYLATITRAHVKGVDRYP</sequence>
<evidence type="ECO:0000313" key="2">
    <source>
        <dbReference type="Proteomes" id="UP000321261"/>
    </source>
</evidence>
<organism evidence="1 2">
    <name type="scientific">Pseudonocardia hierapolitana</name>
    <dbReference type="NCBI Taxonomy" id="1128676"/>
    <lineage>
        <taxon>Bacteria</taxon>
        <taxon>Bacillati</taxon>
        <taxon>Actinomycetota</taxon>
        <taxon>Actinomycetes</taxon>
        <taxon>Pseudonocardiales</taxon>
        <taxon>Pseudonocardiaceae</taxon>
        <taxon>Pseudonocardia</taxon>
    </lineage>
</organism>
<accession>A0A561SJ89</accession>
<keyword evidence="2" id="KW-1185">Reference proteome</keyword>
<dbReference type="AlphaFoldDB" id="A0A561SJ89"/>
<evidence type="ECO:0000313" key="1">
    <source>
        <dbReference type="EMBL" id="TWF74915.1"/>
    </source>
</evidence>
<gene>
    <name evidence="1" type="ORF">FHX44_11798</name>
</gene>
<reference evidence="1 2" key="1">
    <citation type="submission" date="2019-06" db="EMBL/GenBank/DDBJ databases">
        <title>Sequencing the genomes of 1000 actinobacteria strains.</title>
        <authorList>
            <person name="Klenk H.-P."/>
        </authorList>
    </citation>
    <scope>NUCLEOTIDE SEQUENCE [LARGE SCALE GENOMIC DNA]</scope>
    <source>
        <strain evidence="1 2">DSM 45671</strain>
    </source>
</reference>